<dbReference type="InterPro" id="IPR029061">
    <property type="entry name" value="THDP-binding"/>
</dbReference>
<evidence type="ECO:0000259" key="4">
    <source>
        <dbReference type="SMART" id="SM00861"/>
    </source>
</evidence>
<accession>S0FIX0</accession>
<dbReference type="EC" id="2.2.1.1" evidence="5"/>
<evidence type="ECO:0000313" key="6">
    <source>
        <dbReference type="Proteomes" id="UP000014155"/>
    </source>
</evidence>
<dbReference type="InterPro" id="IPR005475">
    <property type="entry name" value="Transketolase-like_Pyr-bd"/>
</dbReference>
<organism evidence="5 6">
    <name type="scientific">Ruminiclostridium cellobioparum subsp. termitidis CT1112</name>
    <dbReference type="NCBI Taxonomy" id="1195236"/>
    <lineage>
        <taxon>Bacteria</taxon>
        <taxon>Bacillati</taxon>
        <taxon>Bacillota</taxon>
        <taxon>Clostridia</taxon>
        <taxon>Eubacteriales</taxon>
        <taxon>Oscillospiraceae</taxon>
        <taxon>Ruminiclostridium</taxon>
    </lineage>
</organism>
<gene>
    <name evidence="5" type="ORF">CTER_5396</name>
</gene>
<comment type="similarity">
    <text evidence="2">Belongs to the transketolase family.</text>
</comment>
<proteinExistence type="inferred from homology"/>
<reference evidence="5 6" key="1">
    <citation type="journal article" date="2013" name="Genome Announc.">
        <title>Draft Genome Sequence of the Cellulolytic, Mesophilic, Anaerobic Bacterium Clostridium termitidis Strain CT1112 (DSM 5398).</title>
        <authorList>
            <person name="Lal S."/>
            <person name="Ramachandran U."/>
            <person name="Zhang X."/>
            <person name="Munir R."/>
            <person name="Sparling R."/>
            <person name="Levin D.B."/>
        </authorList>
    </citation>
    <scope>NUCLEOTIDE SEQUENCE [LARGE SCALE GENOMIC DNA]</scope>
    <source>
        <strain evidence="5 6">CT1112</strain>
    </source>
</reference>
<keyword evidence="6" id="KW-1185">Reference proteome</keyword>
<dbReference type="AlphaFoldDB" id="S0FIX0"/>
<evidence type="ECO:0000256" key="1">
    <source>
        <dbReference type="ARBA" id="ARBA00001964"/>
    </source>
</evidence>
<dbReference type="GO" id="GO:0004802">
    <property type="term" value="F:transketolase activity"/>
    <property type="evidence" value="ECO:0007669"/>
    <property type="project" value="UniProtKB-EC"/>
</dbReference>
<dbReference type="Proteomes" id="UP000014155">
    <property type="component" value="Unassembled WGS sequence"/>
</dbReference>
<dbReference type="SUPFAM" id="SSF52922">
    <property type="entry name" value="TK C-terminal domain-like"/>
    <property type="match status" value="1"/>
</dbReference>
<evidence type="ECO:0000256" key="3">
    <source>
        <dbReference type="ARBA" id="ARBA00023052"/>
    </source>
</evidence>
<dbReference type="InterPro" id="IPR033248">
    <property type="entry name" value="Transketolase_C"/>
</dbReference>
<comment type="cofactor">
    <cofactor evidence="1">
        <name>thiamine diphosphate</name>
        <dbReference type="ChEBI" id="CHEBI:58937"/>
    </cofactor>
</comment>
<dbReference type="RefSeq" id="WP_004631219.1">
    <property type="nucleotide sequence ID" value="NZ_AORV01000078.1"/>
</dbReference>
<dbReference type="CDD" id="cd07033">
    <property type="entry name" value="TPP_PYR_DXS_TK_like"/>
    <property type="match status" value="1"/>
</dbReference>
<keyword evidence="5" id="KW-0808">Transferase</keyword>
<dbReference type="Pfam" id="PF02779">
    <property type="entry name" value="Transket_pyr"/>
    <property type="match status" value="1"/>
</dbReference>
<dbReference type="PATRIC" id="fig|1195236.3.peg.5533"/>
<dbReference type="InterPro" id="IPR051157">
    <property type="entry name" value="PDH/Transketolase"/>
</dbReference>
<dbReference type="FunFam" id="3.40.50.970:FF:000129">
    <property type="entry name" value="Transketolase"/>
    <property type="match status" value="1"/>
</dbReference>
<evidence type="ECO:0000256" key="2">
    <source>
        <dbReference type="ARBA" id="ARBA00007131"/>
    </source>
</evidence>
<name>S0FIX0_RUMCE</name>
<feature type="domain" description="Transketolase-like pyrimidine-binding" evidence="4">
    <location>
        <begin position="4"/>
        <end position="169"/>
    </location>
</feature>
<evidence type="ECO:0000313" key="5">
    <source>
        <dbReference type="EMBL" id="EMS69049.1"/>
    </source>
</evidence>
<dbReference type="Pfam" id="PF02780">
    <property type="entry name" value="Transketolase_C"/>
    <property type="match status" value="1"/>
</dbReference>
<comment type="caution">
    <text evidence="5">The sequence shown here is derived from an EMBL/GenBank/DDBJ whole genome shotgun (WGS) entry which is preliminary data.</text>
</comment>
<dbReference type="EMBL" id="AORV01000078">
    <property type="protein sequence ID" value="EMS69049.1"/>
    <property type="molecule type" value="Genomic_DNA"/>
</dbReference>
<keyword evidence="3" id="KW-0786">Thiamine pyrophosphate</keyword>
<dbReference type="SUPFAM" id="SSF52518">
    <property type="entry name" value="Thiamin diphosphate-binding fold (THDP-binding)"/>
    <property type="match status" value="1"/>
</dbReference>
<protein>
    <submittedName>
        <fullName evidence="5">Transketolase, C-terminal subunit</fullName>
        <ecNumber evidence="5">2.2.1.1</ecNumber>
    </submittedName>
</protein>
<dbReference type="PANTHER" id="PTHR43825:SF1">
    <property type="entry name" value="TRANSKETOLASE-LIKE PYRIMIDINE-BINDING DOMAIN-CONTAINING PROTEIN"/>
    <property type="match status" value="1"/>
</dbReference>
<dbReference type="SMART" id="SM00861">
    <property type="entry name" value="Transket_pyr"/>
    <property type="match status" value="1"/>
</dbReference>
<dbReference type="STRING" id="1195236.CTER_5396"/>
<dbReference type="PANTHER" id="PTHR43825">
    <property type="entry name" value="PYRUVATE DEHYDROGENASE E1 COMPONENT"/>
    <property type="match status" value="1"/>
</dbReference>
<dbReference type="Gene3D" id="3.40.50.920">
    <property type="match status" value="1"/>
</dbReference>
<dbReference type="Gene3D" id="3.40.50.970">
    <property type="match status" value="1"/>
</dbReference>
<sequence length="315" mass="33923">MEKIDPRKAFGKAVSEIAGKNKDVVILSADSGGSSGFGEFSKAHPERYFEFGIMEQGVVGIASGLATTGKVPVFCAIAPFVTARPFEMLRNDCGYMKQNVKIVGRNGGITYSDLGATHHSLEDYAIMRMIPGMVVLAPQDPSEITAAAKAMLEYNGPVYMRIGNEPQEVFLQEKQFEIGKGQVLCEGSDMAIISTGLMTAKAVKAAEKLRKQGIAVQVVGMPTISPVDREIIVEAARKTGRILTVEEHYTEGGLGSIVSEVCSEEYPVPVKRLGIPKVYATSGPYEEILSFYGLDVDGIVRAVRESLPGMEYGNG</sequence>
<dbReference type="InterPro" id="IPR009014">
    <property type="entry name" value="Transketo_C/PFOR_II"/>
</dbReference>
<dbReference type="eggNOG" id="COG3958">
    <property type="taxonomic scope" value="Bacteria"/>
</dbReference>